<feature type="compositionally biased region" description="Basic residues" evidence="1">
    <location>
        <begin position="1"/>
        <end position="11"/>
    </location>
</feature>
<dbReference type="EMBL" id="BLJY01000004">
    <property type="protein sequence ID" value="GFF15546.1"/>
    <property type="molecule type" value="Genomic_DNA"/>
</dbReference>
<feature type="region of interest" description="Disordered" evidence="1">
    <location>
        <begin position="1"/>
        <end position="267"/>
    </location>
</feature>
<feature type="compositionally biased region" description="Polar residues" evidence="1">
    <location>
        <begin position="17"/>
        <end position="68"/>
    </location>
</feature>
<feature type="compositionally biased region" description="Polar residues" evidence="1">
    <location>
        <begin position="116"/>
        <end position="137"/>
    </location>
</feature>
<dbReference type="AlphaFoldDB" id="A0A5M3YTM3"/>
<feature type="compositionally biased region" description="Basic and acidic residues" evidence="1">
    <location>
        <begin position="73"/>
        <end position="85"/>
    </location>
</feature>
<sequence>MPLSSRSKKSRKDVANRASTASIMSMNSHSTSKASQSSVGKSKNETLPLQPAISKSNIAAVGNTQKPQIAQDIKAKKATETERRAPNVFEYLDDDDDSDSESDSDISSEDDGSHPAPTTSTTQSKSTAYSAPGRTTGSSTNAESSRSRTSSMWSKNSLDSHSLSTLETSPSSAPLQLARNNSNHHPRKASMDTSYGTVGSLMSTSSHPRKQSLDFTSMPEAYYPPPRYPQSFPRPPLPPSPPRSPEENLHGPNRKPRRKPRSSHVPSGYGLLAWRLSSSTTDSKEPRLPPLYRRFEDLNHRVLLHLQDEISQLEEDLRVLDDYDEMHRVSTAEQEGSKKMPASRRMDVQAQVYSSLHYRREEVMGQLTHKIEQYNNALSAYSKVLQTLPSAAEEDVATYRSWMRKHTPIIAAETRFLDYAKDLVSLTPRTAAAAPSAMTPVYSAIVIASAAILLPLLAFSMIAEFSGRLLVVAVVGGAAAAIASNYSTGADGLVGSQDGWRCATLYFGFMTVAAMFIP</sequence>
<feature type="compositionally biased region" description="Pro residues" evidence="1">
    <location>
        <begin position="222"/>
        <end position="243"/>
    </location>
</feature>
<accession>A0A5M3YTM3</accession>
<dbReference type="PANTHER" id="PTHR34502">
    <property type="entry name" value="DUF6594 DOMAIN-CONTAINING PROTEIN-RELATED"/>
    <property type="match status" value="1"/>
</dbReference>
<dbReference type="VEuPathDB" id="FungiDB:ATEG_04681"/>
<feature type="transmembrane region" description="Helical" evidence="2">
    <location>
        <begin position="469"/>
        <end position="486"/>
    </location>
</feature>
<name>A0A5M3YTM3_ASPTE</name>
<feature type="compositionally biased region" description="Low complexity" evidence="1">
    <location>
        <begin position="138"/>
        <end position="157"/>
    </location>
</feature>
<feature type="compositionally biased region" description="Acidic residues" evidence="1">
    <location>
        <begin position="91"/>
        <end position="110"/>
    </location>
</feature>
<dbReference type="Proteomes" id="UP000452235">
    <property type="component" value="Unassembled WGS sequence"/>
</dbReference>
<protein>
    <recommendedName>
        <fullName evidence="3">DUF6594 domain-containing protein</fullName>
    </recommendedName>
</protein>
<feature type="transmembrane region" description="Helical" evidence="2">
    <location>
        <begin position="441"/>
        <end position="462"/>
    </location>
</feature>
<evidence type="ECO:0000256" key="2">
    <source>
        <dbReference type="SAM" id="Phobius"/>
    </source>
</evidence>
<evidence type="ECO:0000259" key="3">
    <source>
        <dbReference type="Pfam" id="PF20237"/>
    </source>
</evidence>
<feature type="transmembrane region" description="Helical" evidence="2">
    <location>
        <begin position="498"/>
        <end position="517"/>
    </location>
</feature>
<reference evidence="4 5" key="1">
    <citation type="submission" date="2020-01" db="EMBL/GenBank/DDBJ databases">
        <title>Aspergillus terreus IFO 6365 whole genome shotgun sequence.</title>
        <authorList>
            <person name="Kanamasa S."/>
            <person name="Takahashi H."/>
        </authorList>
    </citation>
    <scope>NUCLEOTIDE SEQUENCE [LARGE SCALE GENOMIC DNA]</scope>
    <source>
        <strain evidence="4 5">IFO 6365</strain>
    </source>
</reference>
<feature type="compositionally biased region" description="Polar residues" evidence="1">
    <location>
        <begin position="191"/>
        <end position="206"/>
    </location>
</feature>
<feature type="domain" description="DUF6594" evidence="3">
    <location>
        <begin position="269"/>
        <end position="488"/>
    </location>
</feature>
<organism evidence="4 5">
    <name type="scientific">Aspergillus terreus</name>
    <dbReference type="NCBI Taxonomy" id="33178"/>
    <lineage>
        <taxon>Eukaryota</taxon>
        <taxon>Fungi</taxon>
        <taxon>Dikarya</taxon>
        <taxon>Ascomycota</taxon>
        <taxon>Pezizomycotina</taxon>
        <taxon>Eurotiomycetes</taxon>
        <taxon>Eurotiomycetidae</taxon>
        <taxon>Eurotiales</taxon>
        <taxon>Aspergillaceae</taxon>
        <taxon>Aspergillus</taxon>
        <taxon>Aspergillus subgen. Circumdati</taxon>
    </lineage>
</organism>
<evidence type="ECO:0000256" key="1">
    <source>
        <dbReference type="SAM" id="MobiDB-lite"/>
    </source>
</evidence>
<proteinExistence type="predicted"/>
<keyword evidence="5" id="KW-1185">Reference proteome</keyword>
<dbReference type="OrthoDB" id="5416037at2759"/>
<evidence type="ECO:0000313" key="4">
    <source>
        <dbReference type="EMBL" id="GFF15546.1"/>
    </source>
</evidence>
<keyword evidence="2" id="KW-0472">Membrane</keyword>
<comment type="caution">
    <text evidence="4">The sequence shown here is derived from an EMBL/GenBank/DDBJ whole genome shotgun (WGS) entry which is preliminary data.</text>
</comment>
<keyword evidence="2" id="KW-0812">Transmembrane</keyword>
<evidence type="ECO:0000313" key="5">
    <source>
        <dbReference type="Proteomes" id="UP000452235"/>
    </source>
</evidence>
<dbReference type="InterPro" id="IPR046529">
    <property type="entry name" value="DUF6594"/>
</dbReference>
<keyword evidence="2" id="KW-1133">Transmembrane helix</keyword>
<feature type="compositionally biased region" description="Polar residues" evidence="1">
    <location>
        <begin position="159"/>
        <end position="181"/>
    </location>
</feature>
<feature type="compositionally biased region" description="Basic residues" evidence="1">
    <location>
        <begin position="252"/>
        <end position="262"/>
    </location>
</feature>
<dbReference type="PANTHER" id="PTHR34502:SF6">
    <property type="entry name" value="DUF6594 DOMAIN-CONTAINING PROTEIN"/>
    <property type="match status" value="1"/>
</dbReference>
<dbReference type="Pfam" id="PF20237">
    <property type="entry name" value="DUF6594"/>
    <property type="match status" value="1"/>
</dbReference>
<gene>
    <name evidence="4" type="ORF">ATEIFO6365_0004066500</name>
</gene>